<dbReference type="InterPro" id="IPR003661">
    <property type="entry name" value="HisK_dim/P_dom"/>
</dbReference>
<dbReference type="Pfam" id="PF02518">
    <property type="entry name" value="HATPase_c"/>
    <property type="match status" value="1"/>
</dbReference>
<dbReference type="InterPro" id="IPR036097">
    <property type="entry name" value="HisK_dim/P_sf"/>
</dbReference>
<keyword evidence="9 20" id="KW-0418">Kinase</keyword>
<dbReference type="InterPro" id="IPR029151">
    <property type="entry name" value="Sensor-like_sf"/>
</dbReference>
<dbReference type="GO" id="GO:0005524">
    <property type="term" value="F:ATP binding"/>
    <property type="evidence" value="ECO:0007669"/>
    <property type="project" value="UniProtKB-KW"/>
</dbReference>
<dbReference type="PROSITE" id="PS50112">
    <property type="entry name" value="PAS"/>
    <property type="match status" value="1"/>
</dbReference>
<feature type="domain" description="Histidine kinase" evidence="16">
    <location>
        <begin position="554"/>
        <end position="786"/>
    </location>
</feature>
<evidence type="ECO:0000256" key="5">
    <source>
        <dbReference type="ARBA" id="ARBA00022553"/>
    </source>
</evidence>
<dbReference type="SUPFAM" id="SSF47384">
    <property type="entry name" value="Homodimeric domain of signal transducing histidine kinase"/>
    <property type="match status" value="1"/>
</dbReference>
<evidence type="ECO:0000256" key="14">
    <source>
        <dbReference type="SAM" id="Coils"/>
    </source>
</evidence>
<dbReference type="Gene3D" id="1.10.287.130">
    <property type="match status" value="1"/>
</dbReference>
<keyword evidence="11 15" id="KW-1133">Transmembrane helix</keyword>
<dbReference type="InterPro" id="IPR004358">
    <property type="entry name" value="Sig_transdc_His_kin-like_C"/>
</dbReference>
<evidence type="ECO:0000256" key="11">
    <source>
        <dbReference type="ARBA" id="ARBA00022989"/>
    </source>
</evidence>
<dbReference type="NCBIfam" id="TIGR00229">
    <property type="entry name" value="sensory_box"/>
    <property type="match status" value="1"/>
</dbReference>
<keyword evidence="7 15" id="KW-0812">Transmembrane</keyword>
<dbReference type="Gene3D" id="3.30.565.10">
    <property type="entry name" value="Histidine kinase-like ATPase, C-terminal domain"/>
    <property type="match status" value="1"/>
</dbReference>
<dbReference type="InterPro" id="IPR005467">
    <property type="entry name" value="His_kinase_dom"/>
</dbReference>
<dbReference type="SMART" id="SM00387">
    <property type="entry name" value="HATPase_c"/>
    <property type="match status" value="1"/>
</dbReference>
<protein>
    <recommendedName>
        <fullName evidence="3">histidine kinase</fullName>
        <ecNumber evidence="3">2.7.13.3</ecNumber>
    </recommendedName>
</protein>
<evidence type="ECO:0000256" key="1">
    <source>
        <dbReference type="ARBA" id="ARBA00000085"/>
    </source>
</evidence>
<dbReference type="OrthoDB" id="9784397at2"/>
<sequence>MKIRSQLLLVMVVALFLMTSLVTGVQMYTAYIQEKESMQGILQNQATQFSNQVEMWFILIKQSGHLFVSEYFVQNASQKEMQKLLGNMHNELNAFDDLIVAKPNGEITNIYPHNSSAIGKSMVGYNYFQDTITSRTSQISKILISPTTGKPVIVITQPIIKENGELTGVLLQNIKLDVLQDMSEDAKIGQTGQTLVFTSDGKVIVPQHSETAGHISYIPSELTDLFKKDLRSIRQFTRDNGEVVMVATNRVKTPGWGIAVTITQKEILQGFYDSIKYGVVTFCIIFFLLSFVSLLIFNKLFRSITTVTKHLTSMNEGNFASAKISEEVIRSAPQELQELCTTFNTMSQTIQNNMDVIQKTNEELMISEERWQLALQGNNEGIWDWDIKTDQTFFSARVMQMFGYDDVEVFKSMEEWRKRIHPNDSEKIEQLLQDYLAKKTDFFRGEYRFCCKDHSFKWAFVSGQAVWDEQCMPLRVVGSISDITQRKIAEEALRQVHEQLEIKVERRTEDLLAMNEELQSVNKQLQFTLENLQQTQAQLVHAEKMASLGSLVAGIAHEINTPVGVGVTATSHLQKVTKDFADLYAAGDLKRRDLSNYLADSEEALSIIFSNLERASQLIRSFKQVSADQSSEARRIFNIKQYLNEILLSLQPKIKQTQHKIIVQCDETLQIDSFPGAFGQIITNLIMNSLIHAYGPDQEGGKLTITILEDADTISLIYSDDGKGMSKEVVSQIFNPFFTTNRGMGGTGLGLYILYNLVKQQFNGTIECESQLGKGTKFIISIPVERGARNDKE</sequence>
<dbReference type="EMBL" id="CP010978">
    <property type="protein sequence ID" value="AJQ26794.1"/>
    <property type="molecule type" value="Genomic_DNA"/>
</dbReference>
<dbReference type="PRINTS" id="PR00344">
    <property type="entry name" value="BCTRLSENSOR"/>
</dbReference>
<dbReference type="STRING" id="1192197.JBW_01442"/>
<dbReference type="InterPro" id="IPR003660">
    <property type="entry name" value="HAMP_dom"/>
</dbReference>
<evidence type="ECO:0000313" key="20">
    <source>
        <dbReference type="EMBL" id="AJQ26794.1"/>
    </source>
</evidence>
<evidence type="ECO:0000256" key="3">
    <source>
        <dbReference type="ARBA" id="ARBA00012438"/>
    </source>
</evidence>
<keyword evidence="14" id="KW-0175">Coiled coil</keyword>
<evidence type="ECO:0000256" key="10">
    <source>
        <dbReference type="ARBA" id="ARBA00022840"/>
    </source>
</evidence>
<feature type="transmembrane region" description="Helical" evidence="15">
    <location>
        <begin position="277"/>
        <end position="297"/>
    </location>
</feature>
<dbReference type="CDD" id="cd00130">
    <property type="entry name" value="PAS"/>
    <property type="match status" value="1"/>
</dbReference>
<dbReference type="PROSITE" id="PS50113">
    <property type="entry name" value="PAC"/>
    <property type="match status" value="1"/>
</dbReference>
<keyword evidence="13 15" id="KW-0472">Membrane</keyword>
<evidence type="ECO:0000256" key="6">
    <source>
        <dbReference type="ARBA" id="ARBA00022679"/>
    </source>
</evidence>
<evidence type="ECO:0000256" key="7">
    <source>
        <dbReference type="ARBA" id="ARBA00022692"/>
    </source>
</evidence>
<evidence type="ECO:0000256" key="15">
    <source>
        <dbReference type="SAM" id="Phobius"/>
    </source>
</evidence>
<dbReference type="Gene3D" id="3.30.450.20">
    <property type="entry name" value="PAS domain"/>
    <property type="match status" value="2"/>
</dbReference>
<dbReference type="InterPro" id="IPR001610">
    <property type="entry name" value="PAC"/>
</dbReference>
<dbReference type="CDD" id="cd12914">
    <property type="entry name" value="PDC1_DGC_like"/>
    <property type="match status" value="1"/>
</dbReference>
<evidence type="ECO:0000313" key="21">
    <source>
        <dbReference type="Proteomes" id="UP000005361"/>
    </source>
</evidence>
<keyword evidence="6" id="KW-0808">Transferase</keyword>
<dbReference type="SMART" id="SM00091">
    <property type="entry name" value="PAS"/>
    <property type="match status" value="1"/>
</dbReference>
<evidence type="ECO:0000259" key="17">
    <source>
        <dbReference type="PROSITE" id="PS50112"/>
    </source>
</evidence>
<dbReference type="CDD" id="cd00082">
    <property type="entry name" value="HisKA"/>
    <property type="match status" value="1"/>
</dbReference>
<feature type="domain" description="PAC" evidence="18">
    <location>
        <begin position="443"/>
        <end position="495"/>
    </location>
</feature>
<proteinExistence type="predicted"/>
<gene>
    <name evidence="20" type="ORF">JBW_01442</name>
</gene>
<dbReference type="PANTHER" id="PTHR43065:SF47">
    <property type="match status" value="1"/>
</dbReference>
<feature type="coiled-coil region" evidence="14">
    <location>
        <begin position="497"/>
        <end position="545"/>
    </location>
</feature>
<dbReference type="SUPFAM" id="SSF103190">
    <property type="entry name" value="Sensory domain-like"/>
    <property type="match status" value="1"/>
</dbReference>
<evidence type="ECO:0000256" key="13">
    <source>
        <dbReference type="ARBA" id="ARBA00023136"/>
    </source>
</evidence>
<evidence type="ECO:0000256" key="12">
    <source>
        <dbReference type="ARBA" id="ARBA00023012"/>
    </source>
</evidence>
<keyword evidence="8" id="KW-0547">Nucleotide-binding</keyword>
<comment type="catalytic activity">
    <reaction evidence="1">
        <text>ATP + protein L-histidine = ADP + protein N-phospho-L-histidine.</text>
        <dbReference type="EC" id="2.7.13.3"/>
    </reaction>
</comment>
<feature type="domain" description="HAMP" evidence="19">
    <location>
        <begin position="298"/>
        <end position="355"/>
    </location>
</feature>
<dbReference type="InterPro" id="IPR035965">
    <property type="entry name" value="PAS-like_dom_sf"/>
</dbReference>
<organism evidence="20 21">
    <name type="scientific">Pelosinus fermentans JBW45</name>
    <dbReference type="NCBI Taxonomy" id="1192197"/>
    <lineage>
        <taxon>Bacteria</taxon>
        <taxon>Bacillati</taxon>
        <taxon>Bacillota</taxon>
        <taxon>Negativicutes</taxon>
        <taxon>Selenomonadales</taxon>
        <taxon>Sporomusaceae</taxon>
        <taxon>Pelosinus</taxon>
    </lineage>
</organism>
<dbReference type="SMART" id="SM00086">
    <property type="entry name" value="PAC"/>
    <property type="match status" value="1"/>
</dbReference>
<dbReference type="InterPro" id="IPR003594">
    <property type="entry name" value="HATPase_dom"/>
</dbReference>
<dbReference type="GO" id="GO:0000155">
    <property type="term" value="F:phosphorelay sensor kinase activity"/>
    <property type="evidence" value="ECO:0007669"/>
    <property type="project" value="InterPro"/>
</dbReference>
<evidence type="ECO:0000256" key="2">
    <source>
        <dbReference type="ARBA" id="ARBA00004651"/>
    </source>
</evidence>
<dbReference type="AlphaFoldDB" id="I9NVY1"/>
<dbReference type="PANTHER" id="PTHR43065">
    <property type="entry name" value="SENSOR HISTIDINE KINASE"/>
    <property type="match status" value="1"/>
</dbReference>
<dbReference type="GO" id="GO:0005886">
    <property type="term" value="C:plasma membrane"/>
    <property type="evidence" value="ECO:0007669"/>
    <property type="project" value="UniProtKB-SubCell"/>
</dbReference>
<evidence type="ECO:0000256" key="9">
    <source>
        <dbReference type="ARBA" id="ARBA00022777"/>
    </source>
</evidence>
<evidence type="ECO:0000259" key="19">
    <source>
        <dbReference type="PROSITE" id="PS50885"/>
    </source>
</evidence>
<dbReference type="InterPro" id="IPR000014">
    <property type="entry name" value="PAS"/>
</dbReference>
<dbReference type="InterPro" id="IPR033479">
    <property type="entry name" value="dCache_1"/>
</dbReference>
<keyword evidence="5" id="KW-0597">Phosphoprotein</keyword>
<dbReference type="PROSITE" id="PS50885">
    <property type="entry name" value="HAMP"/>
    <property type="match status" value="1"/>
</dbReference>
<evidence type="ECO:0000256" key="4">
    <source>
        <dbReference type="ARBA" id="ARBA00022475"/>
    </source>
</evidence>
<reference evidence="21" key="2">
    <citation type="submission" date="2015-02" db="EMBL/GenBank/DDBJ databases">
        <title>Complete Genome Sequence of Pelosinus fermentans JBW45.</title>
        <authorList>
            <person name="De Leon K.B."/>
            <person name="Utturkar S.M."/>
            <person name="Camilleri L.B."/>
            <person name="Arkin A.P."/>
            <person name="Fields M.W."/>
            <person name="Brown S.D."/>
            <person name="Wall J.D."/>
        </authorList>
    </citation>
    <scope>NUCLEOTIDE SEQUENCE [LARGE SCALE GENOMIC DNA]</scope>
    <source>
        <strain evidence="21">JBW45</strain>
    </source>
</reference>
<keyword evidence="4" id="KW-1003">Cell membrane</keyword>
<accession>I9NVY1</accession>
<dbReference type="RefSeq" id="WP_007954031.1">
    <property type="nucleotide sequence ID" value="NZ_CP010978.1"/>
</dbReference>
<dbReference type="Pfam" id="PF08447">
    <property type="entry name" value="PAS_3"/>
    <property type="match status" value="1"/>
</dbReference>
<keyword evidence="12" id="KW-0902">Two-component regulatory system</keyword>
<dbReference type="PROSITE" id="PS50109">
    <property type="entry name" value="HIS_KIN"/>
    <property type="match status" value="1"/>
</dbReference>
<dbReference type="SUPFAM" id="SSF55785">
    <property type="entry name" value="PYP-like sensor domain (PAS domain)"/>
    <property type="match status" value="1"/>
</dbReference>
<evidence type="ECO:0000259" key="18">
    <source>
        <dbReference type="PROSITE" id="PS50113"/>
    </source>
</evidence>
<comment type="subcellular location">
    <subcellularLocation>
        <location evidence="2">Cell membrane</location>
        <topology evidence="2">Multi-pass membrane protein</topology>
    </subcellularLocation>
</comment>
<dbReference type="Pfam" id="PF02743">
    <property type="entry name" value="dCache_1"/>
    <property type="match status" value="1"/>
</dbReference>
<name>I9NVY1_9FIRM</name>
<dbReference type="InterPro" id="IPR036890">
    <property type="entry name" value="HATPase_C_sf"/>
</dbReference>
<evidence type="ECO:0000256" key="8">
    <source>
        <dbReference type="ARBA" id="ARBA00022741"/>
    </source>
</evidence>
<dbReference type="Gene3D" id="6.10.340.10">
    <property type="match status" value="1"/>
</dbReference>
<evidence type="ECO:0000259" key="16">
    <source>
        <dbReference type="PROSITE" id="PS50109"/>
    </source>
</evidence>
<dbReference type="Proteomes" id="UP000005361">
    <property type="component" value="Chromosome"/>
</dbReference>
<dbReference type="InterPro" id="IPR000700">
    <property type="entry name" value="PAS-assoc_C"/>
</dbReference>
<keyword evidence="10" id="KW-0067">ATP-binding</keyword>
<feature type="domain" description="PAS" evidence="17">
    <location>
        <begin position="367"/>
        <end position="439"/>
    </location>
</feature>
<dbReference type="KEGG" id="pft:JBW_01442"/>
<dbReference type="EC" id="2.7.13.3" evidence="3"/>
<dbReference type="SUPFAM" id="SSF55874">
    <property type="entry name" value="ATPase domain of HSP90 chaperone/DNA topoisomerase II/histidine kinase"/>
    <property type="match status" value="1"/>
</dbReference>
<dbReference type="HOGENOM" id="CLU_000445_133_2_9"/>
<dbReference type="InterPro" id="IPR013655">
    <property type="entry name" value="PAS_fold_3"/>
</dbReference>
<reference evidence="20 21" key="1">
    <citation type="journal article" date="2015" name="Genome Announc.">
        <title>Complete Genome Sequence of Pelosinus fermentans JBW45, a Member of a Remarkably Competitive Group of Negativicutes in the Firmicutes Phylum.</title>
        <authorList>
            <person name="De Leon K.B."/>
            <person name="Utturkar S.M."/>
            <person name="Camilleri L.B."/>
            <person name="Elias D.A."/>
            <person name="Arkin A.P."/>
            <person name="Fields M.W."/>
            <person name="Brown S.D."/>
            <person name="Wall J.D."/>
        </authorList>
    </citation>
    <scope>NUCLEOTIDE SEQUENCE [LARGE SCALE GENOMIC DNA]</scope>
    <source>
        <strain evidence="20 21">JBW45</strain>
    </source>
</reference>